<evidence type="ECO:0000313" key="6">
    <source>
        <dbReference type="Proteomes" id="UP001589814"/>
    </source>
</evidence>
<dbReference type="Proteomes" id="UP001589814">
    <property type="component" value="Unassembled WGS sequence"/>
</dbReference>
<feature type="transmembrane region" description="Helical" evidence="3">
    <location>
        <begin position="107"/>
        <end position="123"/>
    </location>
</feature>
<keyword evidence="3" id="KW-0812">Transmembrane</keyword>
<feature type="domain" description="GGDEF" evidence="4">
    <location>
        <begin position="220"/>
        <end position="353"/>
    </location>
</feature>
<feature type="transmembrane region" description="Helical" evidence="3">
    <location>
        <begin position="54"/>
        <end position="71"/>
    </location>
</feature>
<comment type="caution">
    <text evidence="5">The sequence shown here is derived from an EMBL/GenBank/DDBJ whole genome shotgun (WGS) entry which is preliminary data.</text>
</comment>
<keyword evidence="3" id="KW-0472">Membrane</keyword>
<evidence type="ECO:0000313" key="5">
    <source>
        <dbReference type="EMBL" id="MFC0267051.1"/>
    </source>
</evidence>
<dbReference type="InterPro" id="IPR048435">
    <property type="entry name" value="MASE6"/>
</dbReference>
<name>A0ABV6G0W9_9GAMM</name>
<dbReference type="InterPro" id="IPR029787">
    <property type="entry name" value="Nucleotide_cyclase"/>
</dbReference>
<sequence length="376" mass="41621">MSDIKTSASAALRRKGCADDAASHRLRVMRIVLALLGACFGLLALFNALDGRPVIALAEFGMACCGVLLLIKFRSDQEAERWALPLTMLLGAVILLVFWRKPVEENVFFWIMLMPVVSYLLLGRYRGLRYTAVFMTLALAISVYKFSQTDIGYSLTAVFNVVLCSLCIFTMTHAHEKAREQVHRQLTEAAVVDPLTGLINRAGLSARFFDHRASLRRHRRPGSLILLDLDHFKAINDSYGHAVGDRVLIWMADLFDECLREMDAASRIGGEEFALLLPDADERVALLIAERLRGRIAAGGCEIGGQRIKVTATMGVTPIEQDDSDISAPLMRADALLYRGKRDGRDRVVSNLGSPDSVFDNAPDVAGLWSERMHSP</sequence>
<keyword evidence="3" id="KW-1133">Transmembrane helix</keyword>
<dbReference type="Gene3D" id="3.30.70.270">
    <property type="match status" value="1"/>
</dbReference>
<feature type="transmembrane region" description="Helical" evidence="3">
    <location>
        <begin position="31"/>
        <end position="48"/>
    </location>
</feature>
<dbReference type="InterPro" id="IPR043128">
    <property type="entry name" value="Rev_trsase/Diguanyl_cyclase"/>
</dbReference>
<feature type="transmembrane region" description="Helical" evidence="3">
    <location>
        <begin position="130"/>
        <end position="147"/>
    </location>
</feature>
<gene>
    <name evidence="5" type="ORF">ACFFHW_03380</name>
</gene>
<accession>A0ABV6G0W9</accession>
<organism evidence="5 6">
    <name type="scientific">Kushneria aurantia</name>
    <dbReference type="NCBI Taxonomy" id="504092"/>
    <lineage>
        <taxon>Bacteria</taxon>
        <taxon>Pseudomonadati</taxon>
        <taxon>Pseudomonadota</taxon>
        <taxon>Gammaproteobacteria</taxon>
        <taxon>Oceanospirillales</taxon>
        <taxon>Halomonadaceae</taxon>
        <taxon>Kushneria</taxon>
    </lineage>
</organism>
<dbReference type="SUPFAM" id="SSF55073">
    <property type="entry name" value="Nucleotide cyclase"/>
    <property type="match status" value="1"/>
</dbReference>
<comment type="catalytic activity">
    <reaction evidence="2">
        <text>2 GTP = 3',3'-c-di-GMP + 2 diphosphate</text>
        <dbReference type="Rhea" id="RHEA:24898"/>
        <dbReference type="ChEBI" id="CHEBI:33019"/>
        <dbReference type="ChEBI" id="CHEBI:37565"/>
        <dbReference type="ChEBI" id="CHEBI:58805"/>
        <dbReference type="EC" id="2.7.7.65"/>
    </reaction>
</comment>
<keyword evidence="6" id="KW-1185">Reference proteome</keyword>
<dbReference type="Pfam" id="PF20966">
    <property type="entry name" value="MASE6"/>
    <property type="match status" value="1"/>
</dbReference>
<dbReference type="InterPro" id="IPR000160">
    <property type="entry name" value="GGDEF_dom"/>
</dbReference>
<dbReference type="Pfam" id="PF00990">
    <property type="entry name" value="GGDEF"/>
    <property type="match status" value="1"/>
</dbReference>
<feature type="transmembrane region" description="Helical" evidence="3">
    <location>
        <begin position="153"/>
        <end position="174"/>
    </location>
</feature>
<dbReference type="EMBL" id="JBHLVX010000013">
    <property type="protein sequence ID" value="MFC0267051.1"/>
    <property type="molecule type" value="Genomic_DNA"/>
</dbReference>
<dbReference type="CDD" id="cd01949">
    <property type="entry name" value="GGDEF"/>
    <property type="match status" value="1"/>
</dbReference>
<dbReference type="RefSeq" id="WP_019949888.1">
    <property type="nucleotide sequence ID" value="NZ_JBHLVX010000013.1"/>
</dbReference>
<protein>
    <recommendedName>
        <fullName evidence="1">diguanylate cyclase</fullName>
        <ecNumber evidence="1">2.7.7.65</ecNumber>
    </recommendedName>
</protein>
<dbReference type="PANTHER" id="PTHR45138">
    <property type="entry name" value="REGULATORY COMPONENTS OF SENSORY TRANSDUCTION SYSTEM"/>
    <property type="match status" value="1"/>
</dbReference>
<proteinExistence type="predicted"/>
<dbReference type="InterPro" id="IPR050469">
    <property type="entry name" value="Diguanylate_Cyclase"/>
</dbReference>
<dbReference type="SMART" id="SM00267">
    <property type="entry name" value="GGDEF"/>
    <property type="match status" value="1"/>
</dbReference>
<feature type="transmembrane region" description="Helical" evidence="3">
    <location>
        <begin position="83"/>
        <end position="101"/>
    </location>
</feature>
<evidence type="ECO:0000256" key="3">
    <source>
        <dbReference type="SAM" id="Phobius"/>
    </source>
</evidence>
<dbReference type="PANTHER" id="PTHR45138:SF9">
    <property type="entry name" value="DIGUANYLATE CYCLASE DGCM-RELATED"/>
    <property type="match status" value="1"/>
</dbReference>
<evidence type="ECO:0000259" key="4">
    <source>
        <dbReference type="PROSITE" id="PS50887"/>
    </source>
</evidence>
<evidence type="ECO:0000256" key="2">
    <source>
        <dbReference type="ARBA" id="ARBA00034247"/>
    </source>
</evidence>
<reference evidence="5 6" key="1">
    <citation type="submission" date="2024-09" db="EMBL/GenBank/DDBJ databases">
        <authorList>
            <person name="Sun Q."/>
            <person name="Mori K."/>
        </authorList>
    </citation>
    <scope>NUCLEOTIDE SEQUENCE [LARGE SCALE GENOMIC DNA]</scope>
    <source>
        <strain evidence="5 6">CCM 7415</strain>
    </source>
</reference>
<evidence type="ECO:0000256" key="1">
    <source>
        <dbReference type="ARBA" id="ARBA00012528"/>
    </source>
</evidence>
<dbReference type="PROSITE" id="PS50887">
    <property type="entry name" value="GGDEF"/>
    <property type="match status" value="1"/>
</dbReference>
<dbReference type="NCBIfam" id="TIGR00254">
    <property type="entry name" value="GGDEF"/>
    <property type="match status" value="1"/>
</dbReference>
<dbReference type="EC" id="2.7.7.65" evidence="1"/>